<keyword evidence="3" id="KW-1185">Reference proteome</keyword>
<feature type="transmembrane region" description="Helical" evidence="1">
    <location>
        <begin position="122"/>
        <end position="143"/>
    </location>
</feature>
<dbReference type="InterPro" id="IPR025699">
    <property type="entry name" value="ABC2_memb-like"/>
</dbReference>
<feature type="transmembrane region" description="Helical" evidence="1">
    <location>
        <begin position="42"/>
        <end position="58"/>
    </location>
</feature>
<comment type="caution">
    <text evidence="2">The sequence shown here is derived from an EMBL/GenBank/DDBJ whole genome shotgun (WGS) entry which is preliminary data.</text>
</comment>
<accession>A0A926EE01</accession>
<dbReference type="PANTHER" id="PTHR41309">
    <property type="entry name" value="MEMBRANE PROTEIN-RELATED"/>
    <property type="match status" value="1"/>
</dbReference>
<dbReference type="PANTHER" id="PTHR41309:SF2">
    <property type="entry name" value="MEMBRANE PROTEIN"/>
    <property type="match status" value="1"/>
</dbReference>
<evidence type="ECO:0000256" key="1">
    <source>
        <dbReference type="SAM" id="Phobius"/>
    </source>
</evidence>
<gene>
    <name evidence="2" type="ORF">H8709_05930</name>
</gene>
<sequence>MQNIIRLIKADATKIMSVSIIYQLFPIVAVIVAFFAPQAMPLVLVLMVYLLGYGLLSYDENYHTQNYYAFLPIRRSEYVIGKYAFSLVLLVGSIVVCFALSFLGGMMMDADRISNQQLPSLYALSFILTALYLAIQYPFTMFLGGVKGRIVALVFYMAVFSFAFSGDILFIVLGWLQNSSLFLLLVAALALYFISCIVALNIYEKRDIA</sequence>
<dbReference type="Pfam" id="PF13346">
    <property type="entry name" value="ABC2_membrane_5"/>
    <property type="match status" value="1"/>
</dbReference>
<dbReference type="RefSeq" id="WP_262397462.1">
    <property type="nucleotide sequence ID" value="NZ_JACRTC010000003.1"/>
</dbReference>
<feature type="transmembrane region" description="Helical" evidence="1">
    <location>
        <begin position="182"/>
        <end position="203"/>
    </location>
</feature>
<reference evidence="2" key="1">
    <citation type="submission" date="2020-08" db="EMBL/GenBank/DDBJ databases">
        <title>Genome public.</title>
        <authorList>
            <person name="Liu C."/>
            <person name="Sun Q."/>
        </authorList>
    </citation>
    <scope>NUCLEOTIDE SEQUENCE</scope>
    <source>
        <strain evidence="2">NSJ-54</strain>
    </source>
</reference>
<proteinExistence type="predicted"/>
<keyword evidence="1" id="KW-1133">Transmembrane helix</keyword>
<dbReference type="Proteomes" id="UP000660861">
    <property type="component" value="Unassembled WGS sequence"/>
</dbReference>
<dbReference type="AlphaFoldDB" id="A0A926EE01"/>
<feature type="transmembrane region" description="Helical" evidence="1">
    <location>
        <begin position="12"/>
        <end position="36"/>
    </location>
</feature>
<organism evidence="2 3">
    <name type="scientific">Zongyangia hominis</name>
    <dbReference type="NCBI Taxonomy" id="2763677"/>
    <lineage>
        <taxon>Bacteria</taxon>
        <taxon>Bacillati</taxon>
        <taxon>Bacillota</taxon>
        <taxon>Clostridia</taxon>
        <taxon>Eubacteriales</taxon>
        <taxon>Oscillospiraceae</taxon>
        <taxon>Zongyangia</taxon>
    </lineage>
</organism>
<name>A0A926EE01_9FIRM</name>
<feature type="transmembrane region" description="Helical" evidence="1">
    <location>
        <begin position="79"/>
        <end position="102"/>
    </location>
</feature>
<keyword evidence="1" id="KW-0472">Membrane</keyword>
<evidence type="ECO:0000313" key="3">
    <source>
        <dbReference type="Proteomes" id="UP000660861"/>
    </source>
</evidence>
<evidence type="ECO:0000313" key="2">
    <source>
        <dbReference type="EMBL" id="MBC8570366.1"/>
    </source>
</evidence>
<dbReference type="EMBL" id="JACRTC010000003">
    <property type="protein sequence ID" value="MBC8570366.1"/>
    <property type="molecule type" value="Genomic_DNA"/>
</dbReference>
<protein>
    <submittedName>
        <fullName evidence="2">ABC-2 transporter permease</fullName>
    </submittedName>
</protein>
<keyword evidence="1" id="KW-0812">Transmembrane</keyword>
<feature type="transmembrane region" description="Helical" evidence="1">
    <location>
        <begin position="150"/>
        <end position="176"/>
    </location>
</feature>